<accession>A0A2A3YKS6</accession>
<sequence>MTGARKTTAFLAVLLGGAGILHLAKPAPFDAMVPHALPGEPRTYTYASAVAELGVAGLLAVPCTRRAGGLAATALFVAVYPANLQMAYDWRHAEPRKRAIALARLPLQGVLIAQGLQVARASRSRAENS</sequence>
<protein>
    <recommendedName>
        <fullName evidence="3">DoxX family protein</fullName>
    </recommendedName>
</protein>
<dbReference type="AlphaFoldDB" id="A0A2A3YKS6"/>
<organism evidence="1 2">
    <name type="scientific">Brachybacterium alimentarium</name>
    <dbReference type="NCBI Taxonomy" id="47845"/>
    <lineage>
        <taxon>Bacteria</taxon>
        <taxon>Bacillati</taxon>
        <taxon>Actinomycetota</taxon>
        <taxon>Actinomycetes</taxon>
        <taxon>Micrococcales</taxon>
        <taxon>Dermabacteraceae</taxon>
        <taxon>Brachybacterium</taxon>
    </lineage>
</organism>
<evidence type="ECO:0000313" key="2">
    <source>
        <dbReference type="Proteomes" id="UP000218598"/>
    </source>
</evidence>
<keyword evidence="2" id="KW-1185">Reference proteome</keyword>
<dbReference type="EMBL" id="NRGR01000008">
    <property type="protein sequence ID" value="PCC39946.1"/>
    <property type="molecule type" value="Genomic_DNA"/>
</dbReference>
<proteinExistence type="predicted"/>
<dbReference type="RefSeq" id="WP_096166468.1">
    <property type="nucleotide sequence ID" value="NZ_BAAAIQ010000005.1"/>
</dbReference>
<reference evidence="1 2" key="1">
    <citation type="journal article" date="2017" name="Elife">
        <title>Extensive horizontal gene transfer in cheese-associated bacteria.</title>
        <authorList>
            <person name="Bonham K.S."/>
            <person name="Wolfe B.E."/>
            <person name="Dutton R.J."/>
        </authorList>
    </citation>
    <scope>NUCLEOTIDE SEQUENCE [LARGE SCALE GENOMIC DNA]</scope>
    <source>
        <strain evidence="1 2">341_9</strain>
    </source>
</reference>
<dbReference type="Proteomes" id="UP000218598">
    <property type="component" value="Unassembled WGS sequence"/>
</dbReference>
<dbReference type="OrthoDB" id="3267646at2"/>
<evidence type="ECO:0000313" key="1">
    <source>
        <dbReference type="EMBL" id="PCC39946.1"/>
    </source>
</evidence>
<comment type="caution">
    <text evidence="1">The sequence shown here is derived from an EMBL/GenBank/DDBJ whole genome shotgun (WGS) entry which is preliminary data.</text>
</comment>
<evidence type="ECO:0008006" key="3">
    <source>
        <dbReference type="Google" id="ProtNLM"/>
    </source>
</evidence>
<dbReference type="GeneID" id="95328624"/>
<dbReference type="PANTHER" id="PTHR36974:SF1">
    <property type="entry name" value="DOXX FAMILY MEMBRANE PROTEIN"/>
    <property type="match status" value="1"/>
</dbReference>
<name>A0A2A3YKS6_9MICO</name>
<dbReference type="PANTHER" id="PTHR36974">
    <property type="entry name" value="MEMBRANE PROTEIN-RELATED"/>
    <property type="match status" value="1"/>
</dbReference>
<gene>
    <name evidence="1" type="ORF">CIK66_04585</name>
</gene>